<dbReference type="SUPFAM" id="SSF81383">
    <property type="entry name" value="F-box domain"/>
    <property type="match status" value="1"/>
</dbReference>
<feature type="compositionally biased region" description="Low complexity" evidence="1">
    <location>
        <begin position="846"/>
        <end position="866"/>
    </location>
</feature>
<comment type="caution">
    <text evidence="3">The sequence shown here is derived from an EMBL/GenBank/DDBJ whole genome shotgun (WGS) entry which is preliminary data.</text>
</comment>
<feature type="region of interest" description="Disordered" evidence="1">
    <location>
        <begin position="833"/>
        <end position="868"/>
    </location>
</feature>
<protein>
    <recommendedName>
        <fullName evidence="2">F-box domain-containing protein</fullName>
    </recommendedName>
</protein>
<dbReference type="InterPro" id="IPR032675">
    <property type="entry name" value="LRR_dom_sf"/>
</dbReference>
<evidence type="ECO:0000256" key="1">
    <source>
        <dbReference type="SAM" id="MobiDB-lite"/>
    </source>
</evidence>
<sequence>MEPDNNIQQVRMNLTPYVDVLRYLLNQQSTRKIALWMSINARRISPAVPRPQTKEKDLLPHQARIESMETALKKSIESIPALEEPRPVPKTIFSKLPDEVLRDVFSYCKPKTLAKMAMTCIDMYHSVIPFMYNKPELSSTSGLKALIATIRLDEILFPAKTYRTEETFGSYVKILSLESLGFKVTPGESGAIAEFLKENANLMPNIRKLHLPTVIALNAIQALRMIENWPDLVHFGAVLLSTSRELVDHKLFNSCLSRTLSLSEPTQRACFYLNGKLGNTQSLHLIQQPQQTERSINLNPDSVIRLIESSRKHLTSFSLSTVRDIDGRLSPSLLSALSIYVNDQLVKLVLTRPGATLDANSFANFSRACPNLTTLCIGGGPADLLSDEIIAGLAGLTHLKILYLRSTQLRKADSVTDLILTNRRTLRVVYVVGDSAFWDAHPAQVLSTAALPFPKLEILALCGMRRPQNAILFLEGGQEMPDYCFDMIGLCPKLYAIRLTPNPAGGAVAAVAAAQAAAIPEVNMDIAEDFAGDDDDDMIVAPGINVQGGPPVPAPAPNAPQPLGAALHQLEHAVDQAQNGNAAIQAQNAVFQALGVLGNINPNNPNPNPNNNNNPIPPGFPLFPNAAQIMANQPNLRLPRLPLKIGNAYACAPLFCTEVSRFDDPVVFTMYKRHIKHRNKTLKRGNTAGAIAGQATRPQPPVDNDGFPPLEDEDDEQLTLPPPLPPHANHHHHGPLGLQQLFGGGGPNFGNMPVMGGAQIFALGGPLGGQLDPLGNGAGGGIIGAAGGPGGNNNNNNNIPPGLGGLFGGILGQLGLPIGAGMPFQMPGGLPGAGGGAAAGPPPPAAGNNNNNNTNNNNINNQEGANQDGMGIDMVIDLVFAHHGDGDNENQM</sequence>
<dbReference type="InterPro" id="IPR036047">
    <property type="entry name" value="F-box-like_dom_sf"/>
</dbReference>
<reference evidence="3 4" key="1">
    <citation type="journal article" date="2019" name="Sci. Rep.">
        <title>Comparative genomics of chytrid fungi reveal insights into the obligate biotrophic and pathogenic lifestyle of Synchytrium endobioticum.</title>
        <authorList>
            <person name="van de Vossenberg B.T.L.H."/>
            <person name="Warris S."/>
            <person name="Nguyen H.D.T."/>
            <person name="van Gent-Pelzer M.P.E."/>
            <person name="Joly D.L."/>
            <person name="van de Geest H.C."/>
            <person name="Bonants P.J.M."/>
            <person name="Smith D.S."/>
            <person name="Levesque C.A."/>
            <person name="van der Lee T.A.J."/>
        </authorList>
    </citation>
    <scope>NUCLEOTIDE SEQUENCE [LARGE SCALE GENOMIC DNA]</scope>
    <source>
        <strain evidence="3 4">JEL517</strain>
    </source>
</reference>
<organism evidence="3 4">
    <name type="scientific">Synchytrium microbalum</name>
    <dbReference type="NCBI Taxonomy" id="1806994"/>
    <lineage>
        <taxon>Eukaryota</taxon>
        <taxon>Fungi</taxon>
        <taxon>Fungi incertae sedis</taxon>
        <taxon>Chytridiomycota</taxon>
        <taxon>Chytridiomycota incertae sedis</taxon>
        <taxon>Chytridiomycetes</taxon>
        <taxon>Synchytriales</taxon>
        <taxon>Synchytriaceae</taxon>
        <taxon>Synchytrium</taxon>
    </lineage>
</organism>
<dbReference type="OrthoDB" id="10562505at2759"/>
<evidence type="ECO:0000313" key="3">
    <source>
        <dbReference type="EMBL" id="TPX36568.1"/>
    </source>
</evidence>
<keyword evidence="4" id="KW-1185">Reference proteome</keyword>
<name>A0A507CB38_9FUNG</name>
<dbReference type="InterPro" id="IPR001810">
    <property type="entry name" value="F-box_dom"/>
</dbReference>
<dbReference type="GeneID" id="42002498"/>
<dbReference type="Proteomes" id="UP000319731">
    <property type="component" value="Unassembled WGS sequence"/>
</dbReference>
<dbReference type="CDD" id="cd09917">
    <property type="entry name" value="F-box_SF"/>
    <property type="match status" value="1"/>
</dbReference>
<dbReference type="Gene3D" id="3.80.10.10">
    <property type="entry name" value="Ribonuclease Inhibitor"/>
    <property type="match status" value="1"/>
</dbReference>
<dbReference type="SUPFAM" id="SSF52047">
    <property type="entry name" value="RNI-like"/>
    <property type="match status" value="1"/>
</dbReference>
<accession>A0A507CB38</accession>
<dbReference type="AlphaFoldDB" id="A0A507CB38"/>
<proteinExistence type="predicted"/>
<dbReference type="EMBL" id="QEAO01000004">
    <property type="protein sequence ID" value="TPX36568.1"/>
    <property type="molecule type" value="Genomic_DNA"/>
</dbReference>
<evidence type="ECO:0000259" key="2">
    <source>
        <dbReference type="PROSITE" id="PS50181"/>
    </source>
</evidence>
<evidence type="ECO:0000313" key="4">
    <source>
        <dbReference type="Proteomes" id="UP000319731"/>
    </source>
</evidence>
<feature type="region of interest" description="Disordered" evidence="1">
    <location>
        <begin position="691"/>
        <end position="735"/>
    </location>
</feature>
<gene>
    <name evidence="3" type="ORF">SmJEL517_g01273</name>
</gene>
<dbReference type="RefSeq" id="XP_031026782.1">
    <property type="nucleotide sequence ID" value="XM_031167201.1"/>
</dbReference>
<dbReference type="Pfam" id="PF00646">
    <property type="entry name" value="F-box"/>
    <property type="match status" value="1"/>
</dbReference>
<dbReference type="PROSITE" id="PS50181">
    <property type="entry name" value="FBOX"/>
    <property type="match status" value="1"/>
</dbReference>
<feature type="domain" description="F-box" evidence="2">
    <location>
        <begin position="90"/>
        <end position="135"/>
    </location>
</feature>